<dbReference type="AlphaFoldDB" id="G4TMI3"/>
<reference evidence="2 3" key="1">
    <citation type="journal article" date="2011" name="PLoS Pathog.">
        <title>Endophytic Life Strategies Decoded by Genome and Transcriptome Analyses of the Mutualistic Root Symbiont Piriformospora indica.</title>
        <authorList>
            <person name="Zuccaro A."/>
            <person name="Lahrmann U."/>
            <person name="Guldener U."/>
            <person name="Langen G."/>
            <person name="Pfiffi S."/>
            <person name="Biedenkopf D."/>
            <person name="Wong P."/>
            <person name="Samans B."/>
            <person name="Grimm C."/>
            <person name="Basiewicz M."/>
            <person name="Murat C."/>
            <person name="Martin F."/>
            <person name="Kogel K.H."/>
        </authorList>
    </citation>
    <scope>NUCLEOTIDE SEQUENCE [LARGE SCALE GENOMIC DNA]</scope>
    <source>
        <strain evidence="2 3">DSM 11827</strain>
    </source>
</reference>
<organism evidence="2 3">
    <name type="scientific">Serendipita indica (strain DSM 11827)</name>
    <name type="common">Root endophyte fungus</name>
    <name type="synonym">Piriformospora indica</name>
    <dbReference type="NCBI Taxonomy" id="1109443"/>
    <lineage>
        <taxon>Eukaryota</taxon>
        <taxon>Fungi</taxon>
        <taxon>Dikarya</taxon>
        <taxon>Basidiomycota</taxon>
        <taxon>Agaricomycotina</taxon>
        <taxon>Agaricomycetes</taxon>
        <taxon>Sebacinales</taxon>
        <taxon>Serendipitaceae</taxon>
        <taxon>Serendipita</taxon>
    </lineage>
</organism>
<protein>
    <submittedName>
        <fullName evidence="2">Uncharacterized protein</fullName>
    </submittedName>
</protein>
<dbReference type="InParanoid" id="G4TMI3"/>
<dbReference type="Proteomes" id="UP000007148">
    <property type="component" value="Unassembled WGS sequence"/>
</dbReference>
<keyword evidence="3" id="KW-1185">Reference proteome</keyword>
<name>G4TMI3_SERID</name>
<feature type="region of interest" description="Disordered" evidence="1">
    <location>
        <begin position="65"/>
        <end position="106"/>
    </location>
</feature>
<dbReference type="EMBL" id="CAFZ01000169">
    <property type="protein sequence ID" value="CCA72532.1"/>
    <property type="molecule type" value="Genomic_DNA"/>
</dbReference>
<evidence type="ECO:0000313" key="3">
    <source>
        <dbReference type="Proteomes" id="UP000007148"/>
    </source>
</evidence>
<comment type="caution">
    <text evidence="2">The sequence shown here is derived from an EMBL/GenBank/DDBJ whole genome shotgun (WGS) entry which is preliminary data.</text>
</comment>
<accession>G4TMI3</accession>
<evidence type="ECO:0000313" key="2">
    <source>
        <dbReference type="EMBL" id="CCA72532.1"/>
    </source>
</evidence>
<dbReference type="HOGENOM" id="CLU_2224231_0_0_1"/>
<evidence type="ECO:0000256" key="1">
    <source>
        <dbReference type="SAM" id="MobiDB-lite"/>
    </source>
</evidence>
<sequence length="106" mass="11475">MSAASSLGRLTKLHFDYAPSKWALPTERISAIRVLALPVDQPRTTSEALRFPNGRARSLDVLETLSGPGKKSRRVGKRLDLSQKRGPAISNGHGSDVVEANKLEAV</sequence>
<proteinExistence type="predicted"/>
<gene>
    <name evidence="2" type="ORF">PIIN_06469</name>
</gene>